<dbReference type="InterPro" id="IPR011489">
    <property type="entry name" value="EMI_domain"/>
</dbReference>
<evidence type="ECO:0000259" key="8">
    <source>
        <dbReference type="PROSITE" id="PS51041"/>
    </source>
</evidence>
<evidence type="ECO:0000256" key="7">
    <source>
        <dbReference type="SAM" id="SignalP"/>
    </source>
</evidence>
<evidence type="ECO:0000313" key="9">
    <source>
        <dbReference type="EMBL" id="KAJ8256308.1"/>
    </source>
</evidence>
<keyword evidence="2" id="KW-0964">Secreted</keyword>
<feature type="domain" description="EMI" evidence="8">
    <location>
        <begin position="49"/>
        <end position="125"/>
    </location>
</feature>
<keyword evidence="10" id="KW-1185">Reference proteome</keyword>
<dbReference type="EMBL" id="JAFJMO010000014">
    <property type="protein sequence ID" value="KAJ8256308.1"/>
    <property type="molecule type" value="Genomic_DNA"/>
</dbReference>
<dbReference type="Pfam" id="PF07546">
    <property type="entry name" value="EMI"/>
    <property type="match status" value="1"/>
</dbReference>
<dbReference type="AlphaFoldDB" id="A0A9Q1HQW5"/>
<name>A0A9Q1HQW5_CONCO</name>
<feature type="compositionally biased region" description="Pro residues" evidence="6">
    <location>
        <begin position="242"/>
        <end position="252"/>
    </location>
</feature>
<dbReference type="PANTHER" id="PTHR15427">
    <property type="entry name" value="EMILIN ELASTIN MICROFIBRIL INTERFACE-LOCATED PROTEIN ELASTIN MICROFIBRIL INTERFACER"/>
    <property type="match status" value="1"/>
</dbReference>
<gene>
    <name evidence="9" type="ORF">COCON_G00184600</name>
</gene>
<feature type="signal peptide" evidence="7">
    <location>
        <begin position="1"/>
        <end position="20"/>
    </location>
</feature>
<evidence type="ECO:0000256" key="4">
    <source>
        <dbReference type="ARBA" id="ARBA00022729"/>
    </source>
</evidence>
<protein>
    <recommendedName>
        <fullName evidence="8">EMI domain-containing protein</fullName>
    </recommendedName>
</protein>
<proteinExistence type="predicted"/>
<evidence type="ECO:0000256" key="2">
    <source>
        <dbReference type="ARBA" id="ARBA00022525"/>
    </source>
</evidence>
<evidence type="ECO:0000256" key="5">
    <source>
        <dbReference type="ARBA" id="ARBA00023157"/>
    </source>
</evidence>
<keyword evidence="3" id="KW-0272">Extracellular matrix</keyword>
<evidence type="ECO:0000256" key="6">
    <source>
        <dbReference type="SAM" id="MobiDB-lite"/>
    </source>
</evidence>
<reference evidence="9" key="1">
    <citation type="journal article" date="2023" name="Science">
        <title>Genome structures resolve the early diversification of teleost fishes.</title>
        <authorList>
            <person name="Parey E."/>
            <person name="Louis A."/>
            <person name="Montfort J."/>
            <person name="Bouchez O."/>
            <person name="Roques C."/>
            <person name="Iampietro C."/>
            <person name="Lluch J."/>
            <person name="Castinel A."/>
            <person name="Donnadieu C."/>
            <person name="Desvignes T."/>
            <person name="Floi Bucao C."/>
            <person name="Jouanno E."/>
            <person name="Wen M."/>
            <person name="Mejri S."/>
            <person name="Dirks R."/>
            <person name="Jansen H."/>
            <person name="Henkel C."/>
            <person name="Chen W.J."/>
            <person name="Zahm M."/>
            <person name="Cabau C."/>
            <person name="Klopp C."/>
            <person name="Thompson A.W."/>
            <person name="Robinson-Rechavi M."/>
            <person name="Braasch I."/>
            <person name="Lecointre G."/>
            <person name="Bobe J."/>
            <person name="Postlethwait J.H."/>
            <person name="Berthelot C."/>
            <person name="Roest Crollius H."/>
            <person name="Guiguen Y."/>
        </authorList>
    </citation>
    <scope>NUCLEOTIDE SEQUENCE</scope>
    <source>
        <strain evidence="9">Concon-B</strain>
    </source>
</reference>
<feature type="region of interest" description="Disordered" evidence="6">
    <location>
        <begin position="153"/>
        <end position="252"/>
    </location>
</feature>
<evidence type="ECO:0000256" key="3">
    <source>
        <dbReference type="ARBA" id="ARBA00022530"/>
    </source>
</evidence>
<dbReference type="PANTHER" id="PTHR15427:SF23">
    <property type="entry name" value="EMI DOMAIN-CONTAINING PROTEIN 1"/>
    <property type="match status" value="1"/>
</dbReference>
<dbReference type="Proteomes" id="UP001152803">
    <property type="component" value="Unassembled WGS sequence"/>
</dbReference>
<keyword evidence="5" id="KW-1015">Disulfide bond</keyword>
<comment type="subcellular location">
    <subcellularLocation>
        <location evidence="1">Secreted</location>
        <location evidence="1">Extracellular space</location>
        <location evidence="1">Extracellular matrix</location>
    </subcellularLocation>
</comment>
<sequence>MTVVLRVLCVWMLASSVARGSGFMYPFPGMAVQHFNFEQSARPPDSAHRRNWCQYTVSKMVSCQVHNGTEKLVQRLFQTCRWPGPCANLISYRTVIRPTYRAAYRHVTMLEWRCCPGFLGDDCSQECMNCSSYTDMNNRLNIIESKILLLEEAGPPPANGLPQGSTDNEVDTPSPTPLPLPTVGLPGVRGPPGPMGPSGIPGSSGPPGPKGEIGPVGMPGLMGAPGLKGETGFPGETGLPGLPGPPGPPGPPAPLPAIPLRGDVIGLSAQERKQALEVFPTPAVGSAVYGTAVSVAHGWSGTDLLCSQPGSFSTEHAGCIYTQRQSTVFGFPFCFSD</sequence>
<dbReference type="OrthoDB" id="9837521at2759"/>
<accession>A0A9Q1HQW5</accession>
<comment type="caution">
    <text evidence="9">The sequence shown here is derived from an EMBL/GenBank/DDBJ whole genome shotgun (WGS) entry which is preliminary data.</text>
</comment>
<organism evidence="9 10">
    <name type="scientific">Conger conger</name>
    <name type="common">Conger eel</name>
    <name type="synonym">Muraena conger</name>
    <dbReference type="NCBI Taxonomy" id="82655"/>
    <lineage>
        <taxon>Eukaryota</taxon>
        <taxon>Metazoa</taxon>
        <taxon>Chordata</taxon>
        <taxon>Craniata</taxon>
        <taxon>Vertebrata</taxon>
        <taxon>Euteleostomi</taxon>
        <taxon>Actinopterygii</taxon>
        <taxon>Neopterygii</taxon>
        <taxon>Teleostei</taxon>
        <taxon>Anguilliformes</taxon>
        <taxon>Congridae</taxon>
        <taxon>Conger</taxon>
    </lineage>
</organism>
<evidence type="ECO:0000256" key="1">
    <source>
        <dbReference type="ARBA" id="ARBA00004498"/>
    </source>
</evidence>
<dbReference type="GO" id="GO:0005576">
    <property type="term" value="C:extracellular region"/>
    <property type="evidence" value="ECO:0007669"/>
    <property type="project" value="UniProtKB-SubCell"/>
</dbReference>
<dbReference type="Pfam" id="PF01391">
    <property type="entry name" value="Collagen"/>
    <property type="match status" value="1"/>
</dbReference>
<dbReference type="InterPro" id="IPR050392">
    <property type="entry name" value="Collagen/C1q_domain"/>
</dbReference>
<feature type="compositionally biased region" description="Low complexity" evidence="6">
    <location>
        <begin position="230"/>
        <end position="240"/>
    </location>
</feature>
<keyword evidence="4 7" id="KW-0732">Signal</keyword>
<dbReference type="InterPro" id="IPR008160">
    <property type="entry name" value="Collagen"/>
</dbReference>
<evidence type="ECO:0000313" key="10">
    <source>
        <dbReference type="Proteomes" id="UP001152803"/>
    </source>
</evidence>
<dbReference type="PROSITE" id="PS51041">
    <property type="entry name" value="EMI"/>
    <property type="match status" value="1"/>
</dbReference>
<feature type="chain" id="PRO_5040170670" description="EMI domain-containing protein" evidence="7">
    <location>
        <begin position="21"/>
        <end position="337"/>
    </location>
</feature>